<evidence type="ECO:0000256" key="3">
    <source>
        <dbReference type="ARBA" id="ARBA00022478"/>
    </source>
</evidence>
<dbReference type="Proteomes" id="UP000192578">
    <property type="component" value="Unassembled WGS sequence"/>
</dbReference>
<accession>A0A1W0X2L1</accession>
<name>A0A1W0X2L1_HYPEX</name>
<gene>
    <name evidence="7" type="ORF">BV898_04334</name>
</gene>
<comment type="caution">
    <text evidence="7">The sequence shown here is derived from an EMBL/GenBank/DDBJ whole genome shotgun (WGS) entry which is preliminary data.</text>
</comment>
<feature type="region of interest" description="Disordered" evidence="6">
    <location>
        <begin position="1"/>
        <end position="24"/>
    </location>
</feature>
<comment type="similarity">
    <text evidence="2">Belongs to the eukaryotic RPA49/POLR1E RNA polymerase subunit family.</text>
</comment>
<evidence type="ECO:0000313" key="8">
    <source>
        <dbReference type="Proteomes" id="UP000192578"/>
    </source>
</evidence>
<feature type="region of interest" description="Disordered" evidence="6">
    <location>
        <begin position="76"/>
        <end position="102"/>
    </location>
</feature>
<feature type="region of interest" description="Disordered" evidence="6">
    <location>
        <begin position="163"/>
        <end position="221"/>
    </location>
</feature>
<dbReference type="PANTHER" id="PTHR14440">
    <property type="entry name" value="DNA-DIRECTED RNA POLYMERASE I SUBUNIT RPA49"/>
    <property type="match status" value="1"/>
</dbReference>
<protein>
    <recommendedName>
        <fullName evidence="9">DNA-directed RNA polymerase I subunit RPA49</fullName>
    </recommendedName>
</protein>
<keyword evidence="5" id="KW-0539">Nucleus</keyword>
<keyword evidence="4" id="KW-0804">Transcription</keyword>
<dbReference type="InterPro" id="IPR009668">
    <property type="entry name" value="RNA_pol-assoc_fac_A49-like"/>
</dbReference>
<sequence length="486" mass="54532">MTPKSPRGSMSKSHSPKRSDAADGYAIITAESELKMTQYPVAAYWPQTGAISFPTARSSDILVDYTLKSEKVNKKLSFDEDEDEDDEHEKEEVELEQAESEIDQIFPVLPDKAPSILTCRIQHHTFTGDNSPTMAHGYMLGVMDRITREVRLVPFADVFPRMAWSAPPGSSDRDTVTPPRDSSSSSMLTTPSSSGTPRMSTFSSAPKKRKRNDQKNESFSVEMSGDAAAMLAFTENDAHVDMDALMMQPKDADINLKIGEEIRPHPNLEAKTPKELYDWEKILPPDDIVAAFFGTVLDELQEATVAIVAQWKKSNRFALCFTSFMDKMIRSKKQEEGAMKIVLMLFVNYLCHMLDHRDKPMKKDAILPAGVPEAAAKYFIEEFTDQHELSAAKRVVTERNKNKIIARILLLILHVEQYAADISTFILPLGTKERKKIASIATIIGAGYSEKNTKGKWSYAIVLKKPWNFPKVSTGNTPQKKKKRGF</sequence>
<dbReference type="Pfam" id="PF06870">
    <property type="entry name" value="RNA_pol_I_A49"/>
    <property type="match status" value="1"/>
</dbReference>
<evidence type="ECO:0000256" key="6">
    <source>
        <dbReference type="SAM" id="MobiDB-lite"/>
    </source>
</evidence>
<feature type="compositionally biased region" description="Acidic residues" evidence="6">
    <location>
        <begin position="79"/>
        <end position="102"/>
    </location>
</feature>
<keyword evidence="3" id="KW-0240">DNA-directed RNA polymerase</keyword>
<proteinExistence type="inferred from homology"/>
<dbReference type="GO" id="GO:0003677">
    <property type="term" value="F:DNA binding"/>
    <property type="evidence" value="ECO:0007669"/>
    <property type="project" value="InterPro"/>
</dbReference>
<evidence type="ECO:0000256" key="1">
    <source>
        <dbReference type="ARBA" id="ARBA00004604"/>
    </source>
</evidence>
<evidence type="ECO:0000256" key="5">
    <source>
        <dbReference type="ARBA" id="ARBA00023242"/>
    </source>
</evidence>
<reference evidence="8" key="1">
    <citation type="submission" date="2017-01" db="EMBL/GenBank/DDBJ databases">
        <title>Comparative genomics of anhydrobiosis in the tardigrade Hypsibius dujardini.</title>
        <authorList>
            <person name="Yoshida Y."/>
            <person name="Koutsovoulos G."/>
            <person name="Laetsch D."/>
            <person name="Stevens L."/>
            <person name="Kumar S."/>
            <person name="Horikawa D."/>
            <person name="Ishino K."/>
            <person name="Komine S."/>
            <person name="Tomita M."/>
            <person name="Blaxter M."/>
            <person name="Arakawa K."/>
        </authorList>
    </citation>
    <scope>NUCLEOTIDE SEQUENCE [LARGE SCALE GENOMIC DNA]</scope>
    <source>
        <strain evidence="8">Z151</strain>
    </source>
</reference>
<evidence type="ECO:0000256" key="2">
    <source>
        <dbReference type="ARBA" id="ARBA00009430"/>
    </source>
</evidence>
<dbReference type="EMBL" id="MTYJ01000021">
    <property type="protein sequence ID" value="OQV21757.1"/>
    <property type="molecule type" value="Genomic_DNA"/>
</dbReference>
<dbReference type="OrthoDB" id="532500at2759"/>
<feature type="compositionally biased region" description="Low complexity" evidence="6">
    <location>
        <begin position="177"/>
        <end position="197"/>
    </location>
</feature>
<evidence type="ECO:0000256" key="4">
    <source>
        <dbReference type="ARBA" id="ARBA00023163"/>
    </source>
</evidence>
<dbReference type="GO" id="GO:0000428">
    <property type="term" value="C:DNA-directed RNA polymerase complex"/>
    <property type="evidence" value="ECO:0007669"/>
    <property type="project" value="UniProtKB-KW"/>
</dbReference>
<dbReference type="AlphaFoldDB" id="A0A1W0X2L1"/>
<evidence type="ECO:0000313" key="7">
    <source>
        <dbReference type="EMBL" id="OQV21757.1"/>
    </source>
</evidence>
<dbReference type="GO" id="GO:0005730">
    <property type="term" value="C:nucleolus"/>
    <property type="evidence" value="ECO:0007669"/>
    <property type="project" value="UniProtKB-SubCell"/>
</dbReference>
<organism evidence="7 8">
    <name type="scientific">Hypsibius exemplaris</name>
    <name type="common">Freshwater tardigrade</name>
    <dbReference type="NCBI Taxonomy" id="2072580"/>
    <lineage>
        <taxon>Eukaryota</taxon>
        <taxon>Metazoa</taxon>
        <taxon>Ecdysozoa</taxon>
        <taxon>Tardigrada</taxon>
        <taxon>Eutardigrada</taxon>
        <taxon>Parachela</taxon>
        <taxon>Hypsibioidea</taxon>
        <taxon>Hypsibiidae</taxon>
        <taxon>Hypsibius</taxon>
    </lineage>
</organism>
<dbReference type="GO" id="GO:0006351">
    <property type="term" value="P:DNA-templated transcription"/>
    <property type="evidence" value="ECO:0007669"/>
    <property type="project" value="InterPro"/>
</dbReference>
<comment type="subcellular location">
    <subcellularLocation>
        <location evidence="1">Nucleus</location>
        <location evidence="1">Nucleolus</location>
    </subcellularLocation>
</comment>
<keyword evidence="8" id="KW-1185">Reference proteome</keyword>
<evidence type="ECO:0008006" key="9">
    <source>
        <dbReference type="Google" id="ProtNLM"/>
    </source>
</evidence>